<dbReference type="GO" id="GO:0046872">
    <property type="term" value="F:metal ion binding"/>
    <property type="evidence" value="ECO:0007669"/>
    <property type="project" value="UniProtKB-KW"/>
</dbReference>
<protein>
    <recommendedName>
        <fullName evidence="1 12">GTP 3',8-cyclase</fullName>
        <ecNumber evidence="1 12">4.1.99.22</ecNumber>
    </recommendedName>
    <alternativeName>
        <fullName evidence="12">Molybdenum cofactor biosynthesis protein A</fullName>
    </alternativeName>
</protein>
<dbReference type="SFLD" id="SFLDG01386">
    <property type="entry name" value="main_SPASM_domain-containing"/>
    <property type="match status" value="1"/>
</dbReference>
<evidence type="ECO:0000256" key="11">
    <source>
        <dbReference type="ARBA" id="ARBA00048697"/>
    </source>
</evidence>
<feature type="binding site" evidence="12">
    <location>
        <position position="249"/>
    </location>
    <ligand>
        <name>[4Fe-4S] cluster</name>
        <dbReference type="ChEBI" id="CHEBI:49883"/>
        <label>2</label>
        <note>4Fe-4S-substrate</note>
    </ligand>
</feature>
<comment type="cofactor">
    <cofactor evidence="12">
        <name>[4Fe-4S] cluster</name>
        <dbReference type="ChEBI" id="CHEBI:49883"/>
    </cofactor>
    <text evidence="12">Binds 2 [4Fe-4S] clusters. Binds 1 [4Fe-4S] cluster coordinated with 3 cysteines and an exchangeable S-adenosyl-L-methionine and 1 [4Fe-4S] cluster coordinated with 3 cysteines and the GTP-derived substrate.</text>
</comment>
<evidence type="ECO:0000256" key="1">
    <source>
        <dbReference type="ARBA" id="ARBA00012167"/>
    </source>
</evidence>
<dbReference type="PANTHER" id="PTHR22960">
    <property type="entry name" value="MOLYBDOPTERIN COFACTOR SYNTHESIS PROTEIN A"/>
    <property type="match status" value="1"/>
</dbReference>
<feature type="binding site" evidence="12">
    <location>
        <position position="266"/>
    </location>
    <ligand>
        <name>[4Fe-4S] cluster</name>
        <dbReference type="ChEBI" id="CHEBI:49883"/>
        <label>2</label>
        <note>4Fe-4S-substrate</note>
    </ligand>
</feature>
<evidence type="ECO:0000256" key="10">
    <source>
        <dbReference type="ARBA" id="ARBA00023239"/>
    </source>
</evidence>
<dbReference type="SFLD" id="SFLDG01383">
    <property type="entry name" value="cyclic_pyranopterin_phosphate"/>
    <property type="match status" value="1"/>
</dbReference>
<feature type="binding site" evidence="12">
    <location>
        <position position="189"/>
    </location>
    <ligand>
        <name>S-adenosyl-L-methionine</name>
        <dbReference type="ChEBI" id="CHEBI:59789"/>
    </ligand>
</feature>
<dbReference type="EC" id="4.1.99.22" evidence="1 12"/>
<evidence type="ECO:0000256" key="5">
    <source>
        <dbReference type="ARBA" id="ARBA00022741"/>
    </source>
</evidence>
<dbReference type="AlphaFoldDB" id="D5V226"/>
<evidence type="ECO:0000256" key="4">
    <source>
        <dbReference type="ARBA" id="ARBA00022723"/>
    </source>
</evidence>
<evidence type="ECO:0000259" key="13">
    <source>
        <dbReference type="PROSITE" id="PS51918"/>
    </source>
</evidence>
<dbReference type="SMART" id="SM00729">
    <property type="entry name" value="Elp3"/>
    <property type="match status" value="1"/>
</dbReference>
<accession>D5V226</accession>
<dbReference type="Proteomes" id="UP000000939">
    <property type="component" value="Chromosome"/>
</dbReference>
<dbReference type="InterPro" id="IPR040064">
    <property type="entry name" value="MoaA-like"/>
</dbReference>
<dbReference type="GO" id="GO:0061798">
    <property type="term" value="F:GTP 3',8'-cyclase activity"/>
    <property type="evidence" value="ECO:0007669"/>
    <property type="project" value="UniProtKB-UniRule"/>
</dbReference>
<dbReference type="EMBL" id="CP001999">
    <property type="protein sequence ID" value="ADG92259.1"/>
    <property type="molecule type" value="Genomic_DNA"/>
</dbReference>
<dbReference type="InterPro" id="IPR007197">
    <property type="entry name" value="rSAM"/>
</dbReference>
<evidence type="ECO:0000256" key="8">
    <source>
        <dbReference type="ARBA" id="ARBA00023134"/>
    </source>
</evidence>
<dbReference type="Pfam" id="PF06463">
    <property type="entry name" value="Mob_synth_C"/>
    <property type="match status" value="1"/>
</dbReference>
<feature type="binding site" evidence="12">
    <location>
        <position position="252"/>
    </location>
    <ligand>
        <name>[4Fe-4S] cluster</name>
        <dbReference type="ChEBI" id="CHEBI:49883"/>
        <label>2</label>
        <note>4Fe-4S-substrate</note>
    </ligand>
</feature>
<dbReference type="InterPro" id="IPR000385">
    <property type="entry name" value="MoaA_NifB_PqqE_Fe-S-bd_CS"/>
</dbReference>
<organism evidence="14 15">
    <name type="scientific">Arcobacter nitrofigilis (strain ATCC 33309 / DSM 7299 / CCUG 15893 / LMG 7604 / NCTC 12251 / CI)</name>
    <name type="common">Campylobacter nitrofigilis</name>
    <dbReference type="NCBI Taxonomy" id="572480"/>
    <lineage>
        <taxon>Bacteria</taxon>
        <taxon>Pseudomonadati</taxon>
        <taxon>Campylobacterota</taxon>
        <taxon>Epsilonproteobacteria</taxon>
        <taxon>Campylobacterales</taxon>
        <taxon>Arcobacteraceae</taxon>
        <taxon>Arcobacter</taxon>
    </lineage>
</organism>
<feature type="binding site" evidence="12">
    <location>
        <position position="25"/>
    </location>
    <ligand>
        <name>[4Fe-4S] cluster</name>
        <dbReference type="ChEBI" id="CHEBI:49883"/>
        <label>1</label>
        <note>4Fe-4S-S-AdoMet</note>
    </ligand>
</feature>
<comment type="function">
    <text evidence="12">Catalyzes the cyclization of GTP to (8S)-3',8-cyclo-7,8-dihydroguanosine 5'-triphosphate.</text>
</comment>
<comment type="pathway">
    <text evidence="12">Cofactor biosynthesis; molybdopterin biosynthesis.</text>
</comment>
<dbReference type="InterPro" id="IPR013785">
    <property type="entry name" value="Aldolase_TIM"/>
</dbReference>
<dbReference type="SFLD" id="SFLDG01067">
    <property type="entry name" value="SPASM/twitch_domain_containing"/>
    <property type="match status" value="1"/>
</dbReference>
<dbReference type="OrthoDB" id="9763993at2"/>
<keyword evidence="4 12" id="KW-0479">Metal-binding</keyword>
<dbReference type="CDD" id="cd01335">
    <property type="entry name" value="Radical_SAM"/>
    <property type="match status" value="1"/>
</dbReference>
<feature type="binding site" evidence="12">
    <location>
        <position position="119"/>
    </location>
    <ligand>
        <name>S-adenosyl-L-methionine</name>
        <dbReference type="ChEBI" id="CHEBI:59789"/>
    </ligand>
</feature>
<dbReference type="InterPro" id="IPR050105">
    <property type="entry name" value="MoCo_biosynth_MoaA/MoaC"/>
</dbReference>
<reference evidence="14 15" key="1">
    <citation type="journal article" date="2010" name="Stand. Genomic Sci.">
        <title>Complete genome sequence of Arcobacter nitrofigilis type strain (CI).</title>
        <authorList>
            <person name="Pati A."/>
            <person name="Gronow S."/>
            <person name="Lapidus A."/>
            <person name="Copeland A."/>
            <person name="Glavina Del Rio T."/>
            <person name="Nolan M."/>
            <person name="Lucas S."/>
            <person name="Tice H."/>
            <person name="Cheng J.F."/>
            <person name="Han C."/>
            <person name="Chertkov O."/>
            <person name="Bruce D."/>
            <person name="Tapia R."/>
            <person name="Goodwin L."/>
            <person name="Pitluck S."/>
            <person name="Liolios K."/>
            <person name="Ivanova N."/>
            <person name="Mavromatis K."/>
            <person name="Chen A."/>
            <person name="Palaniappan K."/>
            <person name="Land M."/>
            <person name="Hauser L."/>
            <person name="Chang Y.J."/>
            <person name="Jeffries C.D."/>
            <person name="Detter J.C."/>
            <person name="Rohde M."/>
            <person name="Goker M."/>
            <person name="Bristow J."/>
            <person name="Eisen J.A."/>
            <person name="Markowitz V."/>
            <person name="Hugenholtz P."/>
            <person name="Klenk H.P."/>
            <person name="Kyrpides N.C."/>
        </authorList>
    </citation>
    <scope>NUCLEOTIDE SEQUENCE [LARGE SCALE GENOMIC DNA]</scope>
    <source>
        <strain evidence="15">ATCC 33309 / DSM 7299 / CCUG 15893 / LMG 7604 / NCTC 12251 / CI</strain>
    </source>
</reference>
<gene>
    <name evidence="12" type="primary">moaA</name>
    <name evidence="14" type="ordered locus">Arnit_0594</name>
</gene>
<dbReference type="GO" id="GO:0051539">
    <property type="term" value="F:4 iron, 4 sulfur cluster binding"/>
    <property type="evidence" value="ECO:0007669"/>
    <property type="project" value="UniProtKB-UniRule"/>
</dbReference>
<dbReference type="PANTHER" id="PTHR22960:SF0">
    <property type="entry name" value="MOLYBDENUM COFACTOR BIOSYNTHESIS PROTEIN 1"/>
    <property type="match status" value="1"/>
</dbReference>
<feature type="binding site" evidence="12">
    <location>
        <position position="64"/>
    </location>
    <ligand>
        <name>GTP</name>
        <dbReference type="ChEBI" id="CHEBI:37565"/>
    </ligand>
</feature>
<dbReference type="HAMAP" id="MF_01225_B">
    <property type="entry name" value="MoaA_B"/>
    <property type="match status" value="1"/>
</dbReference>
<feature type="binding site" evidence="12">
    <location>
        <position position="27"/>
    </location>
    <ligand>
        <name>S-adenosyl-L-methionine</name>
        <dbReference type="ChEBI" id="CHEBI:59789"/>
    </ligand>
</feature>
<dbReference type="GO" id="GO:0005525">
    <property type="term" value="F:GTP binding"/>
    <property type="evidence" value="ECO:0007669"/>
    <property type="project" value="UniProtKB-UniRule"/>
</dbReference>
<dbReference type="STRING" id="572480.Arnit_0594"/>
<dbReference type="GO" id="GO:1904047">
    <property type="term" value="F:S-adenosyl-L-methionine binding"/>
    <property type="evidence" value="ECO:0007669"/>
    <property type="project" value="UniProtKB-UniRule"/>
</dbReference>
<dbReference type="NCBIfam" id="TIGR02666">
    <property type="entry name" value="moaA"/>
    <property type="match status" value="1"/>
</dbReference>
<dbReference type="UniPathway" id="UPA00344"/>
<proteinExistence type="inferred from homology"/>
<keyword evidence="10 12" id="KW-0456">Lyase</keyword>
<feature type="binding site" evidence="12">
    <location>
        <position position="155"/>
    </location>
    <ligand>
        <name>GTP</name>
        <dbReference type="ChEBI" id="CHEBI:37565"/>
    </ligand>
</feature>
<dbReference type="SUPFAM" id="SSF102114">
    <property type="entry name" value="Radical SAM enzymes"/>
    <property type="match status" value="1"/>
</dbReference>
<name>D5V226_ARCNC</name>
<evidence type="ECO:0000256" key="6">
    <source>
        <dbReference type="ARBA" id="ARBA00023004"/>
    </source>
</evidence>
<dbReference type="InterPro" id="IPR058240">
    <property type="entry name" value="rSAM_sf"/>
</dbReference>
<keyword evidence="15" id="KW-1185">Reference proteome</keyword>
<dbReference type="Pfam" id="PF04055">
    <property type="entry name" value="Radical_SAM"/>
    <property type="match status" value="1"/>
</dbReference>
<keyword evidence="7 12" id="KW-0411">Iron-sulfur</keyword>
<dbReference type="CDD" id="cd21117">
    <property type="entry name" value="Twitch_MoaA"/>
    <property type="match status" value="1"/>
</dbReference>
<comment type="catalytic activity">
    <reaction evidence="11 12">
        <text>GTP + AH2 + S-adenosyl-L-methionine = (8S)-3',8-cyclo-7,8-dihydroguanosine 5'-triphosphate + 5'-deoxyadenosine + L-methionine + A + H(+)</text>
        <dbReference type="Rhea" id="RHEA:49576"/>
        <dbReference type="ChEBI" id="CHEBI:13193"/>
        <dbReference type="ChEBI" id="CHEBI:15378"/>
        <dbReference type="ChEBI" id="CHEBI:17319"/>
        <dbReference type="ChEBI" id="CHEBI:17499"/>
        <dbReference type="ChEBI" id="CHEBI:37565"/>
        <dbReference type="ChEBI" id="CHEBI:57844"/>
        <dbReference type="ChEBI" id="CHEBI:59789"/>
        <dbReference type="ChEBI" id="CHEBI:131766"/>
        <dbReference type="EC" id="4.1.99.22"/>
    </reaction>
</comment>
<comment type="subunit">
    <text evidence="12">Monomer and homodimer.</text>
</comment>
<feature type="domain" description="Radical SAM core" evidence="13">
    <location>
        <begin position="5"/>
        <end position="227"/>
    </location>
</feature>
<evidence type="ECO:0000256" key="3">
    <source>
        <dbReference type="ARBA" id="ARBA00022691"/>
    </source>
</evidence>
<dbReference type="PROSITE" id="PS51918">
    <property type="entry name" value="RADICAL_SAM"/>
    <property type="match status" value="1"/>
</dbReference>
<dbReference type="Gene3D" id="3.20.20.70">
    <property type="entry name" value="Aldolase class I"/>
    <property type="match status" value="1"/>
</dbReference>
<dbReference type="InterPro" id="IPR013483">
    <property type="entry name" value="MoaA"/>
</dbReference>
<keyword evidence="9 12" id="KW-0501">Molybdenum cofactor biosynthesis</keyword>
<keyword evidence="5 12" id="KW-0547">Nucleotide-binding</keyword>
<keyword evidence="3 12" id="KW-0949">S-adenosyl-L-methionine</keyword>
<sequence>MLKDGHGRVVDYLRVSVTERCNFRCQYCMPEKPFSWVPKEELLSYEELFEFIKVCIDGGVKKVRITGGEPLLRDGLDNFIRMISEYKNDIDLALTTNGYLLPKVAQKLADAGLKRLNISLDSLKPEVAQKVAQKDILKTVLKGIEAADKAGLKIKINTVPMQGINDSELCDIIEFCKTRGYAVRFIEFMENDHAKFGAKGYNSTQIQDILKTKYKFEKQERNGTSPSQNYIMDDGYVFGIIEPHKDDFCANCNRIRLTASGVLIPCLYFEDSQSIKEAIKNKDIDKATAILKDVLLNKPEKNRWSENSEISTRAFYETGG</sequence>
<evidence type="ECO:0000256" key="2">
    <source>
        <dbReference type="ARBA" id="ARBA00022485"/>
    </source>
</evidence>
<dbReference type="PROSITE" id="PS01305">
    <property type="entry name" value="MOAA_NIFB_PQQE"/>
    <property type="match status" value="1"/>
</dbReference>
<dbReference type="KEGG" id="ant:Arnit_0594"/>
<dbReference type="InterPro" id="IPR006638">
    <property type="entry name" value="Elp3/MiaA/NifB-like_rSAM"/>
</dbReference>
<keyword evidence="2 12" id="KW-0004">4Fe-4S</keyword>
<keyword evidence="6 12" id="KW-0408">Iron</keyword>
<dbReference type="SFLD" id="SFLDS00029">
    <property type="entry name" value="Radical_SAM"/>
    <property type="match status" value="1"/>
</dbReference>
<evidence type="ECO:0000256" key="12">
    <source>
        <dbReference type="HAMAP-Rule" id="MF_01225"/>
    </source>
</evidence>
<dbReference type="GO" id="GO:0061799">
    <property type="term" value="F:cyclic pyranopterin monophosphate synthase activity"/>
    <property type="evidence" value="ECO:0007669"/>
    <property type="project" value="TreeGrafter"/>
</dbReference>
<comment type="similarity">
    <text evidence="12">Belongs to the radical SAM superfamily. MoaA family.</text>
</comment>
<feature type="binding site" evidence="12">
    <location>
        <position position="68"/>
    </location>
    <ligand>
        <name>S-adenosyl-L-methionine</name>
        <dbReference type="ChEBI" id="CHEBI:59789"/>
    </ligand>
</feature>
<feature type="binding site" evidence="12">
    <location>
        <position position="21"/>
    </location>
    <ligand>
        <name>[4Fe-4S] cluster</name>
        <dbReference type="ChEBI" id="CHEBI:49883"/>
        <label>1</label>
        <note>4Fe-4S-S-AdoMet</note>
    </ligand>
</feature>
<dbReference type="RefSeq" id="WP_013134404.1">
    <property type="nucleotide sequence ID" value="NC_014166.1"/>
</dbReference>
<dbReference type="InterPro" id="IPR010505">
    <property type="entry name" value="MoaA_twitch"/>
</dbReference>
<keyword evidence="8 12" id="KW-0342">GTP-binding</keyword>
<evidence type="ECO:0000256" key="9">
    <source>
        <dbReference type="ARBA" id="ARBA00023150"/>
    </source>
</evidence>
<feature type="binding site" evidence="12">
    <location>
        <position position="95"/>
    </location>
    <ligand>
        <name>GTP</name>
        <dbReference type="ChEBI" id="CHEBI:37565"/>
    </ligand>
</feature>
<dbReference type="GO" id="GO:0006777">
    <property type="term" value="P:Mo-molybdopterin cofactor biosynthetic process"/>
    <property type="evidence" value="ECO:0007669"/>
    <property type="project" value="UniProtKB-UniRule"/>
</dbReference>
<feature type="binding site" evidence="12">
    <location>
        <position position="28"/>
    </location>
    <ligand>
        <name>[4Fe-4S] cluster</name>
        <dbReference type="ChEBI" id="CHEBI:49883"/>
        <label>1</label>
        <note>4Fe-4S-S-AdoMet</note>
    </ligand>
</feature>
<evidence type="ECO:0000256" key="7">
    <source>
        <dbReference type="ARBA" id="ARBA00023014"/>
    </source>
</evidence>
<feature type="binding site" evidence="12">
    <location>
        <begin position="254"/>
        <end position="256"/>
    </location>
    <ligand>
        <name>GTP</name>
        <dbReference type="ChEBI" id="CHEBI:37565"/>
    </ligand>
</feature>
<evidence type="ECO:0000313" key="15">
    <source>
        <dbReference type="Proteomes" id="UP000000939"/>
    </source>
</evidence>
<dbReference type="HOGENOM" id="CLU_009273_0_1_7"/>
<feature type="binding site" evidence="12">
    <location>
        <position position="14"/>
    </location>
    <ligand>
        <name>GTP</name>
        <dbReference type="ChEBI" id="CHEBI:37565"/>
    </ligand>
</feature>
<dbReference type="eggNOG" id="COG2896">
    <property type="taxonomic scope" value="Bacteria"/>
</dbReference>
<evidence type="ECO:0000313" key="14">
    <source>
        <dbReference type="EMBL" id="ADG92259.1"/>
    </source>
</evidence>